<reference evidence="2" key="1">
    <citation type="submission" date="2020-04" db="EMBL/GenBank/DDBJ databases">
        <title>Deep metagenomics examines the oral microbiome during advanced dental caries in children, revealing novel taxa and co-occurrences with host molecules.</title>
        <authorList>
            <person name="Baker J.L."/>
            <person name="Morton J.T."/>
            <person name="Dinis M."/>
            <person name="Alvarez R."/>
            <person name="Tran N.C."/>
            <person name="Knight R."/>
            <person name="Edlund A."/>
        </authorList>
    </citation>
    <scope>NUCLEOTIDE SEQUENCE</scope>
    <source>
        <strain evidence="2">JCVI_38_bin.19</strain>
    </source>
</reference>
<name>A0A930DNI0_9FIRM</name>
<organism evidence="2 3">
    <name type="scientific">Oribacterium sinus</name>
    <dbReference type="NCBI Taxonomy" id="237576"/>
    <lineage>
        <taxon>Bacteria</taxon>
        <taxon>Bacillati</taxon>
        <taxon>Bacillota</taxon>
        <taxon>Clostridia</taxon>
        <taxon>Lachnospirales</taxon>
        <taxon>Lachnospiraceae</taxon>
        <taxon>Oribacterium</taxon>
    </lineage>
</organism>
<evidence type="ECO:0000313" key="2">
    <source>
        <dbReference type="EMBL" id="MBF1272649.1"/>
    </source>
</evidence>
<keyword evidence="1" id="KW-1133">Transmembrane helix</keyword>
<dbReference type="Proteomes" id="UP000775770">
    <property type="component" value="Unassembled WGS sequence"/>
</dbReference>
<evidence type="ECO:0000256" key="1">
    <source>
        <dbReference type="SAM" id="Phobius"/>
    </source>
</evidence>
<dbReference type="EMBL" id="JABZRA010000046">
    <property type="protein sequence ID" value="MBF1272649.1"/>
    <property type="molecule type" value="Genomic_DNA"/>
</dbReference>
<keyword evidence="1" id="KW-0472">Membrane</keyword>
<dbReference type="RefSeq" id="WP_304071057.1">
    <property type="nucleotide sequence ID" value="NZ_JABZRA010000046.1"/>
</dbReference>
<accession>A0A930DNI0</accession>
<evidence type="ECO:0000313" key="3">
    <source>
        <dbReference type="Proteomes" id="UP000775770"/>
    </source>
</evidence>
<gene>
    <name evidence="2" type="ORF">HXM90_04420</name>
</gene>
<sequence>MRNLCFLLIPMGIALLIFSIRKTIRFAKAELFFEMPCTEEEGSVHLPQGNYGIWLSGRRFKKTPIGNIGFQLSRAETGEKLYLSPSLMHMSVTSFDKGRMELYHFQVEEEGNYTLSLDGESSVRDRLEASIGNLLFKQPVDLSNFTVQIRKGNSIAMFFFAILGINLAAWMILGGVMLPFILAEVGY</sequence>
<proteinExistence type="predicted"/>
<dbReference type="AlphaFoldDB" id="A0A930DNI0"/>
<feature type="transmembrane region" description="Helical" evidence="1">
    <location>
        <begin position="155"/>
        <end position="182"/>
    </location>
</feature>
<keyword evidence="1" id="KW-0812">Transmembrane</keyword>
<comment type="caution">
    <text evidence="2">The sequence shown here is derived from an EMBL/GenBank/DDBJ whole genome shotgun (WGS) entry which is preliminary data.</text>
</comment>
<protein>
    <submittedName>
        <fullName evidence="2">Uncharacterized protein</fullName>
    </submittedName>
</protein>